<keyword evidence="2" id="KW-1003">Cell membrane</keyword>
<keyword evidence="4 10" id="KW-0812">Transmembrane</keyword>
<accession>A0A8S9XW20</accession>
<organism evidence="11 12">
    <name type="scientific">Apolygus lucorum</name>
    <name type="common">Small green plant bug</name>
    <name type="synonym">Lygocoris lucorum</name>
    <dbReference type="NCBI Taxonomy" id="248454"/>
    <lineage>
        <taxon>Eukaryota</taxon>
        <taxon>Metazoa</taxon>
        <taxon>Ecdysozoa</taxon>
        <taxon>Arthropoda</taxon>
        <taxon>Hexapoda</taxon>
        <taxon>Insecta</taxon>
        <taxon>Pterygota</taxon>
        <taxon>Neoptera</taxon>
        <taxon>Paraneoptera</taxon>
        <taxon>Hemiptera</taxon>
        <taxon>Heteroptera</taxon>
        <taxon>Panheteroptera</taxon>
        <taxon>Cimicomorpha</taxon>
        <taxon>Miridae</taxon>
        <taxon>Mirini</taxon>
        <taxon>Apolygus</taxon>
    </lineage>
</organism>
<comment type="caution">
    <text evidence="10">Lacks conserved residue(s) required for the propagation of feature annotation.</text>
</comment>
<keyword evidence="7 10" id="KW-0472">Membrane</keyword>
<evidence type="ECO:0000256" key="8">
    <source>
        <dbReference type="ARBA" id="ARBA00023170"/>
    </source>
</evidence>
<keyword evidence="6 10" id="KW-1133">Transmembrane helix</keyword>
<dbReference type="AlphaFoldDB" id="A0A8S9XW20"/>
<keyword evidence="12" id="KW-1185">Reference proteome</keyword>
<gene>
    <name evidence="11" type="ORF">GE061_010493</name>
</gene>
<proteinExistence type="inferred from homology"/>
<comment type="subcellular location">
    <subcellularLocation>
        <location evidence="1 10">Cell membrane</location>
        <topology evidence="1 10">Multi-pass membrane protein</topology>
    </subcellularLocation>
</comment>
<dbReference type="Pfam" id="PF02949">
    <property type="entry name" value="7tm_6"/>
    <property type="match status" value="1"/>
</dbReference>
<dbReference type="GO" id="GO:0004984">
    <property type="term" value="F:olfactory receptor activity"/>
    <property type="evidence" value="ECO:0007669"/>
    <property type="project" value="InterPro"/>
</dbReference>
<dbReference type="Proteomes" id="UP000466442">
    <property type="component" value="Unassembled WGS sequence"/>
</dbReference>
<evidence type="ECO:0000256" key="2">
    <source>
        <dbReference type="ARBA" id="ARBA00022475"/>
    </source>
</evidence>
<comment type="caution">
    <text evidence="11">The sequence shown here is derived from an EMBL/GenBank/DDBJ whole genome shotgun (WGS) entry which is preliminary data.</text>
</comment>
<dbReference type="InterPro" id="IPR004117">
    <property type="entry name" value="7tm6_olfct_rcpt"/>
</dbReference>
<evidence type="ECO:0000256" key="4">
    <source>
        <dbReference type="ARBA" id="ARBA00022692"/>
    </source>
</evidence>
<evidence type="ECO:0000256" key="1">
    <source>
        <dbReference type="ARBA" id="ARBA00004651"/>
    </source>
</evidence>
<evidence type="ECO:0000256" key="3">
    <source>
        <dbReference type="ARBA" id="ARBA00022606"/>
    </source>
</evidence>
<feature type="transmembrane region" description="Helical" evidence="10">
    <location>
        <begin position="36"/>
        <end position="60"/>
    </location>
</feature>
<dbReference type="GO" id="GO:0005549">
    <property type="term" value="F:odorant binding"/>
    <property type="evidence" value="ECO:0007669"/>
    <property type="project" value="InterPro"/>
</dbReference>
<evidence type="ECO:0000256" key="5">
    <source>
        <dbReference type="ARBA" id="ARBA00022725"/>
    </source>
</evidence>
<feature type="transmembrane region" description="Helical" evidence="10">
    <location>
        <begin position="283"/>
        <end position="304"/>
    </location>
</feature>
<protein>
    <recommendedName>
        <fullName evidence="10">Odorant receptor</fullName>
    </recommendedName>
</protein>
<reference evidence="11" key="1">
    <citation type="journal article" date="2021" name="Mol. Ecol. Resour.">
        <title>Apolygus lucorum genome provides insights into omnivorousness and mesophyll feeding.</title>
        <authorList>
            <person name="Liu Y."/>
            <person name="Liu H."/>
            <person name="Wang H."/>
            <person name="Huang T."/>
            <person name="Liu B."/>
            <person name="Yang B."/>
            <person name="Yin L."/>
            <person name="Li B."/>
            <person name="Zhang Y."/>
            <person name="Zhang S."/>
            <person name="Jiang F."/>
            <person name="Zhang X."/>
            <person name="Ren Y."/>
            <person name="Wang B."/>
            <person name="Wang S."/>
            <person name="Lu Y."/>
            <person name="Wu K."/>
            <person name="Fan W."/>
            <person name="Wang G."/>
        </authorList>
    </citation>
    <scope>NUCLEOTIDE SEQUENCE</scope>
    <source>
        <strain evidence="11">12Hb</strain>
    </source>
</reference>
<name>A0A8S9XW20_APOLU</name>
<keyword evidence="9 10" id="KW-0807">Transducer</keyword>
<feature type="transmembrane region" description="Helical" evidence="10">
    <location>
        <begin position="124"/>
        <end position="145"/>
    </location>
</feature>
<feature type="transmembrane region" description="Helical" evidence="10">
    <location>
        <begin position="254"/>
        <end position="277"/>
    </location>
</feature>
<feature type="transmembrane region" description="Helical" evidence="10">
    <location>
        <begin position="72"/>
        <end position="89"/>
    </location>
</feature>
<evidence type="ECO:0000313" key="12">
    <source>
        <dbReference type="Proteomes" id="UP000466442"/>
    </source>
</evidence>
<dbReference type="PANTHER" id="PTHR21137">
    <property type="entry name" value="ODORANT RECEPTOR"/>
    <property type="match status" value="1"/>
</dbReference>
<evidence type="ECO:0000256" key="10">
    <source>
        <dbReference type="RuleBase" id="RU351113"/>
    </source>
</evidence>
<evidence type="ECO:0000313" key="11">
    <source>
        <dbReference type="EMBL" id="KAF6212784.1"/>
    </source>
</evidence>
<dbReference type="GO" id="GO:0007165">
    <property type="term" value="P:signal transduction"/>
    <property type="evidence" value="ECO:0007669"/>
    <property type="project" value="UniProtKB-KW"/>
</dbReference>
<dbReference type="GO" id="GO:0005886">
    <property type="term" value="C:plasma membrane"/>
    <property type="evidence" value="ECO:0007669"/>
    <property type="project" value="UniProtKB-SubCell"/>
</dbReference>
<evidence type="ECO:0000256" key="6">
    <source>
        <dbReference type="ARBA" id="ARBA00022989"/>
    </source>
</evidence>
<dbReference type="OrthoDB" id="7179992at2759"/>
<keyword evidence="5 10" id="KW-0552">Olfaction</keyword>
<feature type="transmembrane region" description="Helical" evidence="10">
    <location>
        <begin position="179"/>
        <end position="203"/>
    </location>
</feature>
<sequence>MTSSVRLDKWQRIGYKLLLLGMKPEKFMNKFSLQKALVYLVFFVVHTMYSIQELVVALFFSTSLLERISHGYIFTYVVSFNLQWYYMLLNIENFHQNEVSLEQFRSTQAYFDFADRRLNRNINLFLKCLLTATAFWICNNTAHILGPLVETLLTFLRRGEFHLVALLPQAYSLPVWGQIIMYFHNALLTFLFLVYCLASYLVWGTRVLKVKTQCDILNEALRRDYGQGSNIKSYIKDHIKIIKTAKVLNSQMEVLNGIILSACYLEFATQMFSLSQFEPSGTYFFAVGFDLASIMLIMVIQCWFASIVTHALESIADAVYDSNWFRADKNNSLEVLIMLQMAQREYSQMIWFKSFKVERASTLNLVQSSYAVYAVLVILQEK</sequence>
<keyword evidence="8 10" id="KW-0675">Receptor</keyword>
<comment type="similarity">
    <text evidence="10">Belongs to the insect chemoreceptor superfamily. Heteromeric odorant receptor channel (TC 1.A.69) family.</text>
</comment>
<dbReference type="EMBL" id="WIXP02000003">
    <property type="protein sequence ID" value="KAF6212784.1"/>
    <property type="molecule type" value="Genomic_DNA"/>
</dbReference>
<evidence type="ECO:0000256" key="9">
    <source>
        <dbReference type="ARBA" id="ARBA00023224"/>
    </source>
</evidence>
<dbReference type="PANTHER" id="PTHR21137:SF35">
    <property type="entry name" value="ODORANT RECEPTOR 19A-RELATED"/>
    <property type="match status" value="1"/>
</dbReference>
<evidence type="ECO:0000256" key="7">
    <source>
        <dbReference type="ARBA" id="ARBA00023136"/>
    </source>
</evidence>
<keyword evidence="3 10" id="KW-0716">Sensory transduction</keyword>